<evidence type="ECO:0000256" key="2">
    <source>
        <dbReference type="ARBA" id="ARBA00008335"/>
    </source>
</evidence>
<dbReference type="InterPro" id="IPR051788">
    <property type="entry name" value="MFS_Transporter"/>
</dbReference>
<evidence type="ECO:0000256" key="4">
    <source>
        <dbReference type="ARBA" id="ARBA00022692"/>
    </source>
</evidence>
<dbReference type="PANTHER" id="PTHR23514:SF3">
    <property type="entry name" value="BYPASS OF STOP CODON PROTEIN 6"/>
    <property type="match status" value="1"/>
</dbReference>
<feature type="transmembrane region" description="Helical" evidence="7">
    <location>
        <begin position="370"/>
        <end position="389"/>
    </location>
</feature>
<name>A0A4Y9YVF7_9AGAM</name>
<evidence type="ECO:0000256" key="1">
    <source>
        <dbReference type="ARBA" id="ARBA00004127"/>
    </source>
</evidence>
<feature type="transmembrane region" description="Helical" evidence="7">
    <location>
        <begin position="283"/>
        <end position="303"/>
    </location>
</feature>
<dbReference type="PROSITE" id="PS50850">
    <property type="entry name" value="MFS"/>
    <property type="match status" value="1"/>
</dbReference>
<dbReference type="OrthoDB" id="413079at2759"/>
<feature type="transmembrane region" description="Helical" evidence="7">
    <location>
        <begin position="161"/>
        <end position="180"/>
    </location>
</feature>
<comment type="similarity">
    <text evidence="2">Belongs to the major facilitator superfamily.</text>
</comment>
<gene>
    <name evidence="9" type="ORF">EVG20_g4527</name>
</gene>
<proteinExistence type="inferred from homology"/>
<accession>A0A4Y9YVF7</accession>
<feature type="transmembrane region" description="Helical" evidence="7">
    <location>
        <begin position="401"/>
        <end position="419"/>
    </location>
</feature>
<keyword evidence="10" id="KW-1185">Reference proteome</keyword>
<keyword evidence="6 7" id="KW-0472">Membrane</keyword>
<dbReference type="AlphaFoldDB" id="A0A4Y9YVF7"/>
<dbReference type="STRING" id="205917.A0A4Y9YVF7"/>
<evidence type="ECO:0000256" key="7">
    <source>
        <dbReference type="SAM" id="Phobius"/>
    </source>
</evidence>
<dbReference type="GO" id="GO:0016020">
    <property type="term" value="C:membrane"/>
    <property type="evidence" value="ECO:0007669"/>
    <property type="project" value="TreeGrafter"/>
</dbReference>
<feature type="transmembrane region" description="Helical" evidence="7">
    <location>
        <begin position="487"/>
        <end position="508"/>
    </location>
</feature>
<keyword evidence="3" id="KW-0813">Transport</keyword>
<evidence type="ECO:0000313" key="10">
    <source>
        <dbReference type="Proteomes" id="UP000298327"/>
    </source>
</evidence>
<feature type="transmembrane region" description="Helical" evidence="7">
    <location>
        <begin position="459"/>
        <end position="481"/>
    </location>
</feature>
<protein>
    <recommendedName>
        <fullName evidence="8">Major facilitator superfamily (MFS) profile domain-containing protein</fullName>
    </recommendedName>
</protein>
<dbReference type="GO" id="GO:0012505">
    <property type="term" value="C:endomembrane system"/>
    <property type="evidence" value="ECO:0007669"/>
    <property type="project" value="UniProtKB-SubCell"/>
</dbReference>
<feature type="transmembrane region" description="Helical" evidence="7">
    <location>
        <begin position="335"/>
        <end position="358"/>
    </location>
</feature>
<dbReference type="EMBL" id="SEOQ01000237">
    <property type="protein sequence ID" value="TFY66556.1"/>
    <property type="molecule type" value="Genomic_DNA"/>
</dbReference>
<organism evidence="9 10">
    <name type="scientific">Dentipellis fragilis</name>
    <dbReference type="NCBI Taxonomy" id="205917"/>
    <lineage>
        <taxon>Eukaryota</taxon>
        <taxon>Fungi</taxon>
        <taxon>Dikarya</taxon>
        <taxon>Basidiomycota</taxon>
        <taxon>Agaricomycotina</taxon>
        <taxon>Agaricomycetes</taxon>
        <taxon>Russulales</taxon>
        <taxon>Hericiaceae</taxon>
        <taxon>Dentipellis</taxon>
    </lineage>
</organism>
<keyword evidence="4 7" id="KW-0812">Transmembrane</keyword>
<dbReference type="GO" id="GO:0022857">
    <property type="term" value="F:transmembrane transporter activity"/>
    <property type="evidence" value="ECO:0007669"/>
    <property type="project" value="InterPro"/>
</dbReference>
<evidence type="ECO:0000259" key="8">
    <source>
        <dbReference type="PROSITE" id="PS50850"/>
    </source>
</evidence>
<dbReference type="Pfam" id="PF07690">
    <property type="entry name" value="MFS_1"/>
    <property type="match status" value="1"/>
</dbReference>
<evidence type="ECO:0000256" key="5">
    <source>
        <dbReference type="ARBA" id="ARBA00022989"/>
    </source>
</evidence>
<dbReference type="InterPro" id="IPR036259">
    <property type="entry name" value="MFS_trans_sf"/>
</dbReference>
<feature type="domain" description="Major facilitator superfamily (MFS) profile" evidence="8">
    <location>
        <begin position="335"/>
        <end position="516"/>
    </location>
</feature>
<evidence type="ECO:0000313" key="9">
    <source>
        <dbReference type="EMBL" id="TFY66556.1"/>
    </source>
</evidence>
<feature type="transmembrane region" description="Helical" evidence="7">
    <location>
        <begin position="135"/>
        <end position="155"/>
    </location>
</feature>
<dbReference type="SUPFAM" id="SSF103473">
    <property type="entry name" value="MFS general substrate transporter"/>
    <property type="match status" value="1"/>
</dbReference>
<feature type="transmembrane region" description="Helical" evidence="7">
    <location>
        <begin position="223"/>
        <end position="243"/>
    </location>
</feature>
<comment type="subcellular location">
    <subcellularLocation>
        <location evidence="1">Endomembrane system</location>
        <topology evidence="1">Multi-pass membrane protein</topology>
    </subcellularLocation>
</comment>
<dbReference type="InterPro" id="IPR020846">
    <property type="entry name" value="MFS_dom"/>
</dbReference>
<comment type="caution">
    <text evidence="9">The sequence shown here is derived from an EMBL/GenBank/DDBJ whole genome shotgun (WGS) entry which is preliminary data.</text>
</comment>
<feature type="transmembrane region" description="Helical" evidence="7">
    <location>
        <begin position="250"/>
        <end position="271"/>
    </location>
</feature>
<dbReference type="Gene3D" id="1.20.1250.20">
    <property type="entry name" value="MFS general substrate transporter like domains"/>
    <property type="match status" value="2"/>
</dbReference>
<feature type="transmembrane region" description="Helical" evidence="7">
    <location>
        <begin position="425"/>
        <end position="447"/>
    </location>
</feature>
<evidence type="ECO:0000256" key="6">
    <source>
        <dbReference type="ARBA" id="ARBA00023136"/>
    </source>
</evidence>
<keyword evidence="5 7" id="KW-1133">Transmembrane helix</keyword>
<dbReference type="Proteomes" id="UP000298327">
    <property type="component" value="Unassembled WGS sequence"/>
</dbReference>
<sequence length="516" mass="54454">MQKTSGPCFGPPMSAAVELTDFSSSLHAQAGEHGVTARPVVQRTHSDFTVVEPLADSAAKPGSILGQDATAKVEKDIDAPELAPGEVAVSSSTSAIAQTVTLPHVPAPETVVPVPAVEPLSETVGLRRLRMGASFVALFLAGWNGGATGALIPSIERTFHISYARVALLFISTFGGYVVAAAGTGPLARKIGFGRALCASVLIELVGNVINSSQQKSFGLMCFGYFVVGIAFAGQLGLFNAYFAILRKPLLYTGVLHGIYGLGAFASPQVATVMVTRGVPFHFFYTTNVGMNIPVIAIVWFAFRNLQALPHRPGELATTPSETFGFRDTLKSRTVWTLAIFLMLYVGAEESVGGWIVSYVLEVRKGTPEGASWVASSFYLGIAIGRIALPIVNTFMGERRAIFVYLAIAIALEAIAWAVPVLASTAVATALVGLAISTFYTAAITMGGRLLPRAMHADAFSLMSSVGQSGSALFPLLVGVISSKKGIWVVEPTVLALLGAQGAFWFLVPKVQRRVD</sequence>
<reference evidence="9 10" key="1">
    <citation type="submission" date="2019-02" db="EMBL/GenBank/DDBJ databases">
        <title>Genome sequencing of the rare red list fungi Dentipellis fragilis.</title>
        <authorList>
            <person name="Buettner E."/>
            <person name="Kellner H."/>
        </authorList>
    </citation>
    <scope>NUCLEOTIDE SEQUENCE [LARGE SCALE GENOMIC DNA]</scope>
    <source>
        <strain evidence="9 10">DSM 105465</strain>
    </source>
</reference>
<dbReference type="PANTHER" id="PTHR23514">
    <property type="entry name" value="BYPASS OF STOP CODON PROTEIN 6"/>
    <property type="match status" value="1"/>
</dbReference>
<evidence type="ECO:0000256" key="3">
    <source>
        <dbReference type="ARBA" id="ARBA00022448"/>
    </source>
</evidence>
<dbReference type="InterPro" id="IPR011701">
    <property type="entry name" value="MFS"/>
</dbReference>
<dbReference type="FunFam" id="1.20.1250.20:FF:000286">
    <property type="entry name" value="MFS efflux transporter"/>
    <property type="match status" value="1"/>
</dbReference>